<keyword evidence="3" id="KW-0547">Nucleotide-binding</keyword>
<evidence type="ECO:0000313" key="7">
    <source>
        <dbReference type="Proteomes" id="UP000823915"/>
    </source>
</evidence>
<dbReference type="InterPro" id="IPR003439">
    <property type="entry name" value="ABC_transporter-like_ATP-bd"/>
</dbReference>
<dbReference type="PANTHER" id="PTHR24220">
    <property type="entry name" value="IMPORT ATP-BINDING PROTEIN"/>
    <property type="match status" value="1"/>
</dbReference>
<dbReference type="InterPro" id="IPR017911">
    <property type="entry name" value="MacB-like_ATP-bd"/>
</dbReference>
<sequence length="223" mass="24748">MVVLSAENVFYSYRTKYQTVHALRGISCQFEAGKFYAIVGRSGSGKTTFLSLLAGLSQPVEGTIKAYGKPLSETGLERHRRENVSVIYQSYNLFPQLTALENVLYPMEIQGEKRKQVLQTAKDLLTQVGIQEKQFRQFPGMLSGGEQQRVAIARALGSKAKVILGDEPTGNLDSENGKIIVDLLMSLAREQGYCVIVVTHDLAIADQADVVYRMKDGRWEDAP</sequence>
<dbReference type="GO" id="GO:0005524">
    <property type="term" value="F:ATP binding"/>
    <property type="evidence" value="ECO:0007669"/>
    <property type="project" value="UniProtKB-KW"/>
</dbReference>
<dbReference type="Proteomes" id="UP000823915">
    <property type="component" value="Unassembled WGS sequence"/>
</dbReference>
<dbReference type="InterPro" id="IPR017871">
    <property type="entry name" value="ABC_transporter-like_CS"/>
</dbReference>
<dbReference type="SMART" id="SM00382">
    <property type="entry name" value="AAA"/>
    <property type="match status" value="1"/>
</dbReference>
<evidence type="ECO:0000256" key="3">
    <source>
        <dbReference type="ARBA" id="ARBA00022741"/>
    </source>
</evidence>
<gene>
    <name evidence="6" type="ORF">H9838_07810</name>
</gene>
<dbReference type="GO" id="GO:0005886">
    <property type="term" value="C:plasma membrane"/>
    <property type="evidence" value="ECO:0007669"/>
    <property type="project" value="TreeGrafter"/>
</dbReference>
<comment type="caution">
    <text evidence="6">The sequence shown here is derived from an EMBL/GenBank/DDBJ whole genome shotgun (WGS) entry which is preliminary data.</text>
</comment>
<protein>
    <submittedName>
        <fullName evidence="6">ABC transporter ATP-binding protein</fullName>
    </submittedName>
</protein>
<dbReference type="Gene3D" id="3.40.50.300">
    <property type="entry name" value="P-loop containing nucleotide triphosphate hydrolases"/>
    <property type="match status" value="1"/>
</dbReference>
<evidence type="ECO:0000259" key="5">
    <source>
        <dbReference type="PROSITE" id="PS50893"/>
    </source>
</evidence>
<dbReference type="EMBL" id="DXDU01000126">
    <property type="protein sequence ID" value="HIY27058.1"/>
    <property type="molecule type" value="Genomic_DNA"/>
</dbReference>
<dbReference type="PROSITE" id="PS50893">
    <property type="entry name" value="ABC_TRANSPORTER_2"/>
    <property type="match status" value="1"/>
</dbReference>
<comment type="similarity">
    <text evidence="1">Belongs to the ABC transporter superfamily.</text>
</comment>
<name>A0A9D1YDU2_9FIRM</name>
<evidence type="ECO:0000313" key="6">
    <source>
        <dbReference type="EMBL" id="HIY27058.1"/>
    </source>
</evidence>
<dbReference type="GO" id="GO:0022857">
    <property type="term" value="F:transmembrane transporter activity"/>
    <property type="evidence" value="ECO:0007669"/>
    <property type="project" value="TreeGrafter"/>
</dbReference>
<accession>A0A9D1YDU2</accession>
<reference evidence="6" key="1">
    <citation type="journal article" date="2021" name="PeerJ">
        <title>Extensive microbial diversity within the chicken gut microbiome revealed by metagenomics and culture.</title>
        <authorList>
            <person name="Gilroy R."/>
            <person name="Ravi A."/>
            <person name="Getino M."/>
            <person name="Pursley I."/>
            <person name="Horton D.L."/>
            <person name="Alikhan N.F."/>
            <person name="Baker D."/>
            <person name="Gharbi K."/>
            <person name="Hall N."/>
            <person name="Watson M."/>
            <person name="Adriaenssens E.M."/>
            <person name="Foster-Nyarko E."/>
            <person name="Jarju S."/>
            <person name="Secka A."/>
            <person name="Antonio M."/>
            <person name="Oren A."/>
            <person name="Chaudhuri R.R."/>
            <person name="La Ragione R."/>
            <person name="Hildebrand F."/>
            <person name="Pallen M.J."/>
        </authorList>
    </citation>
    <scope>NUCLEOTIDE SEQUENCE</scope>
    <source>
        <strain evidence="6">1282</strain>
    </source>
</reference>
<dbReference type="CDD" id="cd03255">
    <property type="entry name" value="ABC_MJ0796_LolCDE_FtsE"/>
    <property type="match status" value="1"/>
</dbReference>
<dbReference type="GO" id="GO:0016887">
    <property type="term" value="F:ATP hydrolysis activity"/>
    <property type="evidence" value="ECO:0007669"/>
    <property type="project" value="InterPro"/>
</dbReference>
<dbReference type="InterPro" id="IPR015854">
    <property type="entry name" value="ABC_transpr_LolD-like"/>
</dbReference>
<dbReference type="AlphaFoldDB" id="A0A9D1YDU2"/>
<dbReference type="PANTHER" id="PTHR24220:SF689">
    <property type="entry name" value="LIPOPROTEIN-RELEASING SYSTEM ATP-BINDING PROTEIN LOLD"/>
    <property type="match status" value="1"/>
</dbReference>
<evidence type="ECO:0000256" key="4">
    <source>
        <dbReference type="ARBA" id="ARBA00022840"/>
    </source>
</evidence>
<organism evidence="6 7">
    <name type="scientific">Candidatus Acutalibacter pullistercoris</name>
    <dbReference type="NCBI Taxonomy" id="2838418"/>
    <lineage>
        <taxon>Bacteria</taxon>
        <taxon>Bacillati</taxon>
        <taxon>Bacillota</taxon>
        <taxon>Clostridia</taxon>
        <taxon>Eubacteriales</taxon>
        <taxon>Acutalibacteraceae</taxon>
        <taxon>Acutalibacter</taxon>
    </lineage>
</organism>
<proteinExistence type="inferred from homology"/>
<feature type="domain" description="ABC transporter" evidence="5">
    <location>
        <begin position="4"/>
        <end position="222"/>
    </location>
</feature>
<reference evidence="6" key="2">
    <citation type="submission" date="2021-04" db="EMBL/GenBank/DDBJ databases">
        <authorList>
            <person name="Gilroy R."/>
        </authorList>
    </citation>
    <scope>NUCLEOTIDE SEQUENCE</scope>
    <source>
        <strain evidence="6">1282</strain>
    </source>
</reference>
<dbReference type="InterPro" id="IPR027417">
    <property type="entry name" value="P-loop_NTPase"/>
</dbReference>
<evidence type="ECO:0000256" key="2">
    <source>
        <dbReference type="ARBA" id="ARBA00022448"/>
    </source>
</evidence>
<evidence type="ECO:0000256" key="1">
    <source>
        <dbReference type="ARBA" id="ARBA00005417"/>
    </source>
</evidence>
<dbReference type="PROSITE" id="PS00211">
    <property type="entry name" value="ABC_TRANSPORTER_1"/>
    <property type="match status" value="1"/>
</dbReference>
<keyword evidence="4 6" id="KW-0067">ATP-binding</keyword>
<dbReference type="InterPro" id="IPR003593">
    <property type="entry name" value="AAA+_ATPase"/>
</dbReference>
<dbReference type="Pfam" id="PF00005">
    <property type="entry name" value="ABC_tran"/>
    <property type="match status" value="1"/>
</dbReference>
<dbReference type="SUPFAM" id="SSF52540">
    <property type="entry name" value="P-loop containing nucleoside triphosphate hydrolases"/>
    <property type="match status" value="1"/>
</dbReference>
<keyword evidence="2" id="KW-0813">Transport</keyword>